<name>A0ABP9AJ29_9ACTN</name>
<keyword evidence="4" id="KW-1185">Reference proteome</keyword>
<evidence type="ECO:0000256" key="1">
    <source>
        <dbReference type="SAM" id="MobiDB-lite"/>
    </source>
</evidence>
<feature type="transmembrane region" description="Helical" evidence="2">
    <location>
        <begin position="182"/>
        <end position="203"/>
    </location>
</feature>
<keyword evidence="2" id="KW-1133">Transmembrane helix</keyword>
<evidence type="ECO:0000256" key="2">
    <source>
        <dbReference type="SAM" id="Phobius"/>
    </source>
</evidence>
<feature type="transmembrane region" description="Helical" evidence="2">
    <location>
        <begin position="99"/>
        <end position="122"/>
    </location>
</feature>
<keyword evidence="2" id="KW-0472">Membrane</keyword>
<protein>
    <recommendedName>
        <fullName evidence="5">Integral membrane protein</fullName>
    </recommendedName>
</protein>
<dbReference type="Proteomes" id="UP001501147">
    <property type="component" value="Unassembled WGS sequence"/>
</dbReference>
<evidence type="ECO:0000313" key="3">
    <source>
        <dbReference type="EMBL" id="GAA4781932.1"/>
    </source>
</evidence>
<gene>
    <name evidence="3" type="ORF">GCM10023329_34500</name>
</gene>
<evidence type="ECO:0008006" key="5">
    <source>
        <dbReference type="Google" id="ProtNLM"/>
    </source>
</evidence>
<feature type="transmembrane region" description="Helical" evidence="2">
    <location>
        <begin position="256"/>
        <end position="283"/>
    </location>
</feature>
<reference evidence="4" key="1">
    <citation type="journal article" date="2019" name="Int. J. Syst. Evol. Microbiol.">
        <title>The Global Catalogue of Microorganisms (GCM) 10K type strain sequencing project: providing services to taxonomists for standard genome sequencing and annotation.</title>
        <authorList>
            <consortium name="The Broad Institute Genomics Platform"/>
            <consortium name="The Broad Institute Genome Sequencing Center for Infectious Disease"/>
            <person name="Wu L."/>
            <person name="Ma J."/>
        </authorList>
    </citation>
    <scope>NUCLEOTIDE SEQUENCE [LARGE SCALE GENOMIC DNA]</scope>
    <source>
        <strain evidence="4">JCM 18324</strain>
    </source>
</reference>
<feature type="transmembrane region" description="Helical" evidence="2">
    <location>
        <begin position="154"/>
        <end position="170"/>
    </location>
</feature>
<feature type="transmembrane region" description="Helical" evidence="2">
    <location>
        <begin position="323"/>
        <end position="343"/>
    </location>
</feature>
<dbReference type="EMBL" id="BAABJV010000008">
    <property type="protein sequence ID" value="GAA4781932.1"/>
    <property type="molecule type" value="Genomic_DNA"/>
</dbReference>
<comment type="caution">
    <text evidence="3">The sequence shown here is derived from an EMBL/GenBank/DDBJ whole genome shotgun (WGS) entry which is preliminary data.</text>
</comment>
<feature type="compositionally biased region" description="Pro residues" evidence="1">
    <location>
        <begin position="42"/>
        <end position="65"/>
    </location>
</feature>
<proteinExistence type="predicted"/>
<feature type="region of interest" description="Disordered" evidence="1">
    <location>
        <begin position="1"/>
        <end position="86"/>
    </location>
</feature>
<keyword evidence="2" id="KW-0812">Transmembrane</keyword>
<accession>A0ABP9AJ29</accession>
<sequence>MTGTTPNPNPPGGPYGPYGPAGPYGPYGPAPGQGPGFIPGQAPGPVPGHPPGMPPGPPPGPPPGWGNPYQDPENWGPGGSPSTSPSYREWRTVREWAQLSPGCFTLVLFMPLGIPLVTLYSLTRSARSRAHTVFSHPAQPVADDTLSRVKKTRAVLALLASTSFLFAYGTRTDVEEALAGGAIRLMIAPWLLVLTAPLLVFLLMRWASQGEHTRMRSELRTPLVTLAKYVGALTAVPLLALAVYPLMTATEDTPFLAFLLAVATLLGLYWAAVFTVFSSSLVVRSGFGTGGIHKALPALLTALLVWEFTPVALLQSGFPPGPLALSLLFVFGGPLSVTAVAWWEVHRLTTRHGVVLRA</sequence>
<organism evidence="3 4">
    <name type="scientific">Streptomyces sanyensis</name>
    <dbReference type="NCBI Taxonomy" id="568869"/>
    <lineage>
        <taxon>Bacteria</taxon>
        <taxon>Bacillati</taxon>
        <taxon>Actinomycetota</taxon>
        <taxon>Actinomycetes</taxon>
        <taxon>Kitasatosporales</taxon>
        <taxon>Streptomycetaceae</taxon>
        <taxon>Streptomyces</taxon>
    </lineage>
</organism>
<evidence type="ECO:0000313" key="4">
    <source>
        <dbReference type="Proteomes" id="UP001501147"/>
    </source>
</evidence>
<feature type="transmembrane region" description="Helical" evidence="2">
    <location>
        <begin position="223"/>
        <end position="244"/>
    </location>
</feature>
<feature type="transmembrane region" description="Helical" evidence="2">
    <location>
        <begin position="295"/>
        <end position="317"/>
    </location>
</feature>